<evidence type="ECO:0000313" key="3">
    <source>
        <dbReference type="EMBL" id="EAX91437.1"/>
    </source>
</evidence>
<accession>A2FUH2</accession>
<feature type="coiled-coil region" evidence="1">
    <location>
        <begin position="290"/>
        <end position="317"/>
    </location>
</feature>
<proteinExistence type="predicted"/>
<protein>
    <submittedName>
        <fullName evidence="3">Uncharacterized protein</fullName>
    </submittedName>
</protein>
<reference evidence="3" key="2">
    <citation type="journal article" date="2007" name="Science">
        <title>Draft genome sequence of the sexually transmitted pathogen Trichomonas vaginalis.</title>
        <authorList>
            <person name="Carlton J.M."/>
            <person name="Hirt R.P."/>
            <person name="Silva J.C."/>
            <person name="Delcher A.L."/>
            <person name="Schatz M."/>
            <person name="Zhao Q."/>
            <person name="Wortman J.R."/>
            <person name="Bidwell S.L."/>
            <person name="Alsmark U.C.M."/>
            <person name="Besteiro S."/>
            <person name="Sicheritz-Ponten T."/>
            <person name="Noel C.J."/>
            <person name="Dacks J.B."/>
            <person name="Foster P.G."/>
            <person name="Simillion C."/>
            <person name="Van de Peer Y."/>
            <person name="Miranda-Saavedra D."/>
            <person name="Barton G.J."/>
            <person name="Westrop G.D."/>
            <person name="Mueller S."/>
            <person name="Dessi D."/>
            <person name="Fiori P.L."/>
            <person name="Ren Q."/>
            <person name="Paulsen I."/>
            <person name="Zhang H."/>
            <person name="Bastida-Corcuera F.D."/>
            <person name="Simoes-Barbosa A."/>
            <person name="Brown M.T."/>
            <person name="Hayes R.D."/>
            <person name="Mukherjee M."/>
            <person name="Okumura C.Y."/>
            <person name="Schneider R."/>
            <person name="Smith A.J."/>
            <person name="Vanacova S."/>
            <person name="Villalvazo M."/>
            <person name="Haas B.J."/>
            <person name="Pertea M."/>
            <person name="Feldblyum T.V."/>
            <person name="Utterback T.R."/>
            <person name="Shu C.L."/>
            <person name="Osoegawa K."/>
            <person name="de Jong P.J."/>
            <person name="Hrdy I."/>
            <person name="Horvathova L."/>
            <person name="Zubacova Z."/>
            <person name="Dolezal P."/>
            <person name="Malik S.B."/>
            <person name="Logsdon J.M. Jr."/>
            <person name="Henze K."/>
            <person name="Gupta A."/>
            <person name="Wang C.C."/>
            <person name="Dunne R.L."/>
            <person name="Upcroft J.A."/>
            <person name="Upcroft P."/>
            <person name="White O."/>
            <person name="Salzberg S.L."/>
            <person name="Tang P."/>
            <person name="Chiu C.-H."/>
            <person name="Lee Y.-S."/>
            <person name="Embley T.M."/>
            <person name="Coombs G.H."/>
            <person name="Mottram J.C."/>
            <person name="Tachezy J."/>
            <person name="Fraser-Liggett C.M."/>
            <person name="Johnson P.J."/>
        </authorList>
    </citation>
    <scope>NUCLEOTIDE SEQUENCE [LARGE SCALE GENOMIC DNA]</scope>
    <source>
        <strain evidence="3">G3</strain>
    </source>
</reference>
<evidence type="ECO:0000256" key="1">
    <source>
        <dbReference type="SAM" id="Coils"/>
    </source>
</evidence>
<dbReference type="SMR" id="A2FUH2"/>
<name>A2FUH2_TRIV3</name>
<sequence length="347" mass="39471">MSLSDKSKSLLDILDDLDDSDDMQVNNQFNVHQIAQSQDSRPHTPRGMRFRDDSIREAIFQQGKNSDGLSPPSERSTDWSQSFNGSPRAKTPPTNSLNKPNCIKSSASLSSFKKQDGKVLFTAELSPEQKRIHQLEFQISNYERQLLEESQIRELLLKSIQKFTQAYNEKCLNIKSSTIANIDTMISRLNLPNPKLSTARLLSQEIDGIVAEPTTEIKSPNSFIYSPIPSSKSPNIEILAKGCNDLADSLAKGFYDQKIKDFAELSKSPSEFSRQINLIIKAHENGLTELRSKQEESKKLAETIEQYENERRVTKETMILVDNLTKMMQDFSIQSREEYEDLIENIQ</sequence>
<evidence type="ECO:0000313" key="4">
    <source>
        <dbReference type="Proteomes" id="UP000001542"/>
    </source>
</evidence>
<gene>
    <name evidence="3" type="ORF">TVAG_380840</name>
</gene>
<keyword evidence="4" id="KW-1185">Reference proteome</keyword>
<dbReference type="VEuPathDB" id="TrichDB:TVAG_380840"/>
<keyword evidence="1" id="KW-0175">Coiled coil</keyword>
<feature type="region of interest" description="Disordered" evidence="2">
    <location>
        <begin position="62"/>
        <end position="101"/>
    </location>
</feature>
<feature type="compositionally biased region" description="Polar residues" evidence="2">
    <location>
        <begin position="92"/>
        <end position="101"/>
    </location>
</feature>
<dbReference type="Proteomes" id="UP000001542">
    <property type="component" value="Unassembled WGS sequence"/>
</dbReference>
<dbReference type="RefSeq" id="XP_001304367.1">
    <property type="nucleotide sequence ID" value="XM_001304366.1"/>
</dbReference>
<organism evidence="3 4">
    <name type="scientific">Trichomonas vaginalis (strain ATCC PRA-98 / G3)</name>
    <dbReference type="NCBI Taxonomy" id="412133"/>
    <lineage>
        <taxon>Eukaryota</taxon>
        <taxon>Metamonada</taxon>
        <taxon>Parabasalia</taxon>
        <taxon>Trichomonadida</taxon>
        <taxon>Trichomonadidae</taxon>
        <taxon>Trichomonas</taxon>
    </lineage>
</organism>
<dbReference type="AlphaFoldDB" id="A2FUH2"/>
<dbReference type="EMBL" id="DS114035">
    <property type="protein sequence ID" value="EAX91437.1"/>
    <property type="molecule type" value="Genomic_DNA"/>
</dbReference>
<dbReference type="InParanoid" id="A2FUH2"/>
<dbReference type="VEuPathDB" id="TrichDB:TVAGG3_0615440"/>
<reference evidence="3" key="1">
    <citation type="submission" date="2006-10" db="EMBL/GenBank/DDBJ databases">
        <authorList>
            <person name="Amadeo P."/>
            <person name="Zhao Q."/>
            <person name="Wortman J."/>
            <person name="Fraser-Liggett C."/>
            <person name="Carlton J."/>
        </authorList>
    </citation>
    <scope>NUCLEOTIDE SEQUENCE</scope>
    <source>
        <strain evidence="3">G3</strain>
    </source>
</reference>
<evidence type="ECO:0000256" key="2">
    <source>
        <dbReference type="SAM" id="MobiDB-lite"/>
    </source>
</evidence>
<dbReference type="KEGG" id="tva:4749130"/>